<evidence type="ECO:0000313" key="8">
    <source>
        <dbReference type="Proteomes" id="UP000242519"/>
    </source>
</evidence>
<feature type="transmembrane region" description="Helical" evidence="5">
    <location>
        <begin position="39"/>
        <end position="62"/>
    </location>
</feature>
<keyword evidence="3 5" id="KW-1133">Transmembrane helix</keyword>
<feature type="transmembrane region" description="Helical" evidence="5">
    <location>
        <begin position="7"/>
        <end position="27"/>
    </location>
</feature>
<dbReference type="Proteomes" id="UP000242519">
    <property type="component" value="Unassembled WGS sequence"/>
</dbReference>
<evidence type="ECO:0000256" key="3">
    <source>
        <dbReference type="ARBA" id="ARBA00022989"/>
    </source>
</evidence>
<evidence type="ECO:0000256" key="4">
    <source>
        <dbReference type="ARBA" id="ARBA00023136"/>
    </source>
</evidence>
<keyword evidence="4 5" id="KW-0472">Membrane</keyword>
<dbReference type="OrthoDB" id="5423111at2759"/>
<keyword evidence="8" id="KW-1185">Reference proteome</keyword>
<name>A0A218ZDP9_9HELO</name>
<dbReference type="InterPro" id="IPR008253">
    <property type="entry name" value="Marvel"/>
</dbReference>
<dbReference type="GO" id="GO:0070941">
    <property type="term" value="P:eisosome assembly"/>
    <property type="evidence" value="ECO:0007669"/>
    <property type="project" value="TreeGrafter"/>
</dbReference>
<dbReference type="InterPro" id="IPR052649">
    <property type="entry name" value="NCE102-like"/>
</dbReference>
<dbReference type="GO" id="GO:0072659">
    <property type="term" value="P:protein localization to plasma membrane"/>
    <property type="evidence" value="ECO:0007669"/>
    <property type="project" value="TreeGrafter"/>
</dbReference>
<dbReference type="InParanoid" id="A0A218ZDP9"/>
<dbReference type="PANTHER" id="PTHR28165">
    <property type="entry name" value="NON-CLASSICAL EXPORT PROTEIN 2-RELATED"/>
    <property type="match status" value="1"/>
</dbReference>
<accession>A0A218ZDP9</accession>
<keyword evidence="2 5" id="KW-0812">Transmembrane</keyword>
<comment type="subcellular location">
    <subcellularLocation>
        <location evidence="1">Membrane</location>
        <topology evidence="1">Multi-pass membrane protein</topology>
    </subcellularLocation>
</comment>
<dbReference type="Pfam" id="PF01284">
    <property type="entry name" value="MARVEL"/>
    <property type="match status" value="1"/>
</dbReference>
<sequence>MPAPLQIALRAGQLLFAVITLALVGNVVDEAFAGNSSSINFALFVSILDFVFVLYGIAAIFFESLAFGFVGPSIDAVLAIFTFIAGTVLAAKLGVHSCGNQVIISPSLDNRALIANDVQKSYIRSNPLTNGSNNPGKRCHELQAATAFYWFALPLFVTSAALAFMGSGSSFKGRGGIRRGGPSMSQV</sequence>
<dbReference type="EMBL" id="MZNU01000054">
    <property type="protein sequence ID" value="OWP06137.1"/>
    <property type="molecule type" value="Genomic_DNA"/>
</dbReference>
<evidence type="ECO:0000313" key="7">
    <source>
        <dbReference type="EMBL" id="OWP06137.1"/>
    </source>
</evidence>
<organism evidence="7 8">
    <name type="scientific">Diplocarpon coronariae</name>
    <dbReference type="NCBI Taxonomy" id="2795749"/>
    <lineage>
        <taxon>Eukaryota</taxon>
        <taxon>Fungi</taxon>
        <taxon>Dikarya</taxon>
        <taxon>Ascomycota</taxon>
        <taxon>Pezizomycotina</taxon>
        <taxon>Leotiomycetes</taxon>
        <taxon>Helotiales</taxon>
        <taxon>Drepanopezizaceae</taxon>
        <taxon>Diplocarpon</taxon>
    </lineage>
</organism>
<evidence type="ECO:0000256" key="1">
    <source>
        <dbReference type="ARBA" id="ARBA00004141"/>
    </source>
</evidence>
<dbReference type="PANTHER" id="PTHR28165:SF1">
    <property type="entry name" value="NON-CLASSICAL EXPORT PROTEIN 2-RELATED"/>
    <property type="match status" value="1"/>
</dbReference>
<feature type="transmembrane region" description="Helical" evidence="5">
    <location>
        <begin position="147"/>
        <end position="165"/>
    </location>
</feature>
<reference evidence="7 8" key="1">
    <citation type="submission" date="2017-04" db="EMBL/GenBank/DDBJ databases">
        <title>Draft genome sequence of Marssonina coronaria NL1: causal agent of apple blotch.</title>
        <authorList>
            <person name="Cheng Q."/>
        </authorList>
    </citation>
    <scope>NUCLEOTIDE SEQUENCE [LARGE SCALE GENOMIC DNA]</scope>
    <source>
        <strain evidence="7 8">NL1</strain>
    </source>
</reference>
<dbReference type="AlphaFoldDB" id="A0A218ZDP9"/>
<evidence type="ECO:0000256" key="5">
    <source>
        <dbReference type="SAM" id="Phobius"/>
    </source>
</evidence>
<feature type="transmembrane region" description="Helical" evidence="5">
    <location>
        <begin position="74"/>
        <end position="95"/>
    </location>
</feature>
<evidence type="ECO:0000259" key="6">
    <source>
        <dbReference type="Pfam" id="PF01284"/>
    </source>
</evidence>
<dbReference type="FunCoup" id="A0A218ZDP9">
    <property type="interactions" value="76"/>
</dbReference>
<proteinExistence type="predicted"/>
<gene>
    <name evidence="7" type="ORF">B2J93_8520</name>
</gene>
<evidence type="ECO:0000256" key="2">
    <source>
        <dbReference type="ARBA" id="ARBA00022692"/>
    </source>
</evidence>
<feature type="domain" description="MARVEL" evidence="6">
    <location>
        <begin position="6"/>
        <end position="162"/>
    </location>
</feature>
<dbReference type="GO" id="GO:0005886">
    <property type="term" value="C:plasma membrane"/>
    <property type="evidence" value="ECO:0007669"/>
    <property type="project" value="TreeGrafter"/>
</dbReference>
<protein>
    <recommendedName>
        <fullName evidence="6">MARVEL domain-containing protein</fullName>
    </recommendedName>
</protein>
<dbReference type="GO" id="GO:0032126">
    <property type="term" value="C:eisosome"/>
    <property type="evidence" value="ECO:0007669"/>
    <property type="project" value="TreeGrafter"/>
</dbReference>
<comment type="caution">
    <text evidence="7">The sequence shown here is derived from an EMBL/GenBank/DDBJ whole genome shotgun (WGS) entry which is preliminary data.</text>
</comment>